<evidence type="ECO:0000313" key="2">
    <source>
        <dbReference type="Proteomes" id="UP000050535"/>
    </source>
</evidence>
<dbReference type="EMBL" id="LGUC01000002">
    <property type="protein sequence ID" value="KPN28973.1"/>
    <property type="molecule type" value="Genomic_DNA"/>
</dbReference>
<name>A0A0P7HX67_9EURY</name>
<dbReference type="AlphaFoldDB" id="A0A0P7HX67"/>
<dbReference type="InterPro" id="IPR009003">
    <property type="entry name" value="Peptidase_S1_PA"/>
</dbReference>
<sequence>MKRSGQAMTTDSGGYGTIGSYGYRENDDTIFFLTASHTFGQNDGGDKYENMTQGDDEMGFVQYQNESQDWAAVAIWLDKESMVDEPLIQRSGKSSKLIHGHYTEDGIDLIAANNGDIYRQGRSTGYQEGKIANVNQSLTGGDINHREAIEYNTMPSFIGDSGGPVFADSQASNGSVSILGFHSAGEGDGNSTACYKDNKEGVVTPTGYASPAFFAHREKSIWFGAGHRDSTY</sequence>
<organism evidence="1 2">
    <name type="scientific">Halolamina pelagica</name>
    <dbReference type="NCBI Taxonomy" id="699431"/>
    <lineage>
        <taxon>Archaea</taxon>
        <taxon>Methanobacteriati</taxon>
        <taxon>Methanobacteriota</taxon>
        <taxon>Stenosarchaea group</taxon>
        <taxon>Halobacteria</taxon>
        <taxon>Halobacteriales</taxon>
        <taxon>Haloferacaceae</taxon>
    </lineage>
</organism>
<gene>
    <name evidence="1" type="ORF">SY89_03207</name>
</gene>
<dbReference type="Proteomes" id="UP000050535">
    <property type="component" value="Unassembled WGS sequence"/>
</dbReference>
<proteinExistence type="predicted"/>
<evidence type="ECO:0000313" key="1">
    <source>
        <dbReference type="EMBL" id="KPN28973.1"/>
    </source>
</evidence>
<reference evidence="2" key="1">
    <citation type="submission" date="2013-11" db="EMBL/GenBank/DDBJ databases">
        <authorList>
            <person name="Hoang H.T."/>
            <person name="Killian M.L."/>
            <person name="Madson D.M."/>
            <person name="Arruda P.H.E."/>
            <person name="Sun D."/>
            <person name="Schwartz K.J."/>
            <person name="Yoon K."/>
        </authorList>
    </citation>
    <scope>NUCLEOTIDE SEQUENCE [LARGE SCALE GENOMIC DNA]</scope>
    <source>
        <strain evidence="2">CDK2</strain>
    </source>
</reference>
<protein>
    <submittedName>
        <fullName evidence="1">Uncharacterized protein</fullName>
    </submittedName>
</protein>
<comment type="caution">
    <text evidence="1">The sequence shown here is derived from an EMBL/GenBank/DDBJ whole genome shotgun (WGS) entry which is preliminary data.</text>
</comment>
<dbReference type="InterPro" id="IPR043504">
    <property type="entry name" value="Peptidase_S1_PA_chymotrypsin"/>
</dbReference>
<dbReference type="Gene3D" id="2.40.10.10">
    <property type="entry name" value="Trypsin-like serine proteases"/>
    <property type="match status" value="2"/>
</dbReference>
<dbReference type="SUPFAM" id="SSF50494">
    <property type="entry name" value="Trypsin-like serine proteases"/>
    <property type="match status" value="1"/>
</dbReference>
<accession>A0A0P7HX67</accession>
<keyword evidence="2" id="KW-1185">Reference proteome</keyword>